<evidence type="ECO:0008006" key="8">
    <source>
        <dbReference type="Google" id="ProtNLM"/>
    </source>
</evidence>
<protein>
    <recommendedName>
        <fullName evidence="8">3-keto-5-aminohexanoate cleavage protein</fullName>
    </recommendedName>
</protein>
<dbReference type="PANTHER" id="PTHR37418">
    <property type="entry name" value="3-KETO-5-AMINOHEXANOATE CLEAVAGE ENZYME-RELATED"/>
    <property type="match status" value="1"/>
</dbReference>
<sequence>MEGAPMADRKVIITIAPTGGMADKSVTPHLPTQPQEIADDVVRCWEAGASIVAVHARRPDDGATCDPEIYGRINELIRSRSDIIINNSTGGGISGDMVATLPDGRQEISFEQRIKGTLAGAEMCTFDPQMQCMHRGDLELLMDTSWSRCLELAQAMKDRGIKPEWEVMSLSDLVWVKDLIALGYDQPPYYINIVLGTHKLMSGATPYTPKDLQRFVEDLPENSLFCVSGIGPAQLPSSVHSLILGGQARVGLEDNIYYTRGRLATNLELVERMVRILRELNLEPATPAEAREMLGLAQPSTVAPAASAPPATTQAR</sequence>
<evidence type="ECO:0000256" key="1">
    <source>
        <dbReference type="ARBA" id="ARBA00001947"/>
    </source>
</evidence>
<dbReference type="Proteomes" id="UP000011205">
    <property type="component" value="Unassembled WGS sequence"/>
</dbReference>
<evidence type="ECO:0000256" key="3">
    <source>
        <dbReference type="ARBA" id="ARBA00022723"/>
    </source>
</evidence>
<dbReference type="PANTHER" id="PTHR37418:SF2">
    <property type="entry name" value="3-KETO-5-AMINOHEXANOATE CLEAVAGE ENZYME"/>
    <property type="match status" value="1"/>
</dbReference>
<keyword evidence="3" id="KW-0479">Metal-binding</keyword>
<gene>
    <name evidence="6" type="ORF">STVIR_7992</name>
</gene>
<evidence type="ECO:0000256" key="2">
    <source>
        <dbReference type="ARBA" id="ARBA00022679"/>
    </source>
</evidence>
<dbReference type="PATRIC" id="fig|1160705.3.peg.7902"/>
<organism evidence="6 7">
    <name type="scientific">Streptomyces viridochromogenes Tue57</name>
    <dbReference type="NCBI Taxonomy" id="1160705"/>
    <lineage>
        <taxon>Bacteria</taxon>
        <taxon>Bacillati</taxon>
        <taxon>Actinomycetota</taxon>
        <taxon>Actinomycetes</taxon>
        <taxon>Kitasatosporales</taxon>
        <taxon>Streptomycetaceae</taxon>
        <taxon>Streptomyces</taxon>
    </lineage>
</organism>
<dbReference type="Gene3D" id="3.20.20.70">
    <property type="entry name" value="Aldolase class I"/>
    <property type="match status" value="1"/>
</dbReference>
<evidence type="ECO:0000256" key="4">
    <source>
        <dbReference type="ARBA" id="ARBA00022833"/>
    </source>
</evidence>
<comment type="cofactor">
    <cofactor evidence="1">
        <name>Zn(2+)</name>
        <dbReference type="ChEBI" id="CHEBI:29105"/>
    </cofactor>
</comment>
<comment type="caution">
    <text evidence="6">The sequence shown here is derived from an EMBL/GenBank/DDBJ whole genome shotgun (WGS) entry which is preliminary data.</text>
</comment>
<feature type="region of interest" description="Disordered" evidence="5">
    <location>
        <begin position="297"/>
        <end position="316"/>
    </location>
</feature>
<accession>L8P4L6</accession>
<dbReference type="GO" id="GO:0046872">
    <property type="term" value="F:metal ion binding"/>
    <property type="evidence" value="ECO:0007669"/>
    <property type="project" value="UniProtKB-KW"/>
</dbReference>
<dbReference type="GO" id="GO:0043720">
    <property type="term" value="F:3-keto-5-aminohexanoate cleavage activity"/>
    <property type="evidence" value="ECO:0007669"/>
    <property type="project" value="InterPro"/>
</dbReference>
<name>L8P4L6_STRVR</name>
<reference evidence="6 7" key="1">
    <citation type="journal article" date="2013" name="Genome Announc.">
        <title>Draft Genome Sequence of Streptomyces viridochromogenes Strain Tu57, Producer of Avilamycin.</title>
        <authorList>
            <person name="Gruning B.A."/>
            <person name="Erxleben A."/>
            <person name="Hahnlein A."/>
            <person name="Gunther S."/>
        </authorList>
    </citation>
    <scope>NUCLEOTIDE SEQUENCE [LARGE SCALE GENOMIC DNA]</scope>
    <source>
        <strain evidence="6 7">Tue57</strain>
    </source>
</reference>
<proteinExistence type="predicted"/>
<keyword evidence="4" id="KW-0862">Zinc</keyword>
<dbReference type="EMBL" id="AMLP01000251">
    <property type="protein sequence ID" value="ELS51063.1"/>
    <property type="molecule type" value="Genomic_DNA"/>
</dbReference>
<keyword evidence="2" id="KW-0808">Transferase</keyword>
<evidence type="ECO:0000313" key="6">
    <source>
        <dbReference type="EMBL" id="ELS51063.1"/>
    </source>
</evidence>
<dbReference type="InterPro" id="IPR008567">
    <property type="entry name" value="BKACE"/>
</dbReference>
<dbReference type="InterPro" id="IPR013785">
    <property type="entry name" value="Aldolase_TIM"/>
</dbReference>
<evidence type="ECO:0000256" key="5">
    <source>
        <dbReference type="SAM" id="MobiDB-lite"/>
    </source>
</evidence>
<dbReference type="Pfam" id="PF05853">
    <property type="entry name" value="BKACE"/>
    <property type="match status" value="1"/>
</dbReference>
<dbReference type="AlphaFoldDB" id="L8P4L6"/>
<evidence type="ECO:0000313" key="7">
    <source>
        <dbReference type="Proteomes" id="UP000011205"/>
    </source>
</evidence>